<sequence>MELPTPFFIEGPPLDLIKVLLGYAAVFEMNISEKRNSVVYWGYPSTFSSLSRG</sequence>
<evidence type="ECO:0000313" key="2">
    <source>
        <dbReference type="Proteomes" id="UP000694394"/>
    </source>
</evidence>
<dbReference type="GeneTree" id="ENSGT00910000147804"/>
<dbReference type="AlphaFoldDB" id="A0A8C6EK70"/>
<keyword evidence="2" id="KW-1185">Reference proteome</keyword>
<reference evidence="1" key="1">
    <citation type="submission" date="2016-12" db="EMBL/GenBank/DDBJ databases">
        <title>Mouse lemur reference genome and diversity panel.</title>
        <authorList>
            <person name="Harris R."/>
            <person name="Larsen P."/>
            <person name="Liu Y."/>
            <person name="Hughes D.S."/>
            <person name="Murali S."/>
            <person name="Raveendran M."/>
            <person name="Korchina V."/>
            <person name="Wang M."/>
            <person name="Jhangiani S."/>
            <person name="Bandaranaike D."/>
            <person name="Bellair M."/>
            <person name="Blankenburg K."/>
            <person name="Chao H."/>
            <person name="Dahdouli M."/>
            <person name="Dinh H."/>
            <person name="Doddapaneni H."/>
            <person name="English A."/>
            <person name="Firestine M."/>
            <person name="Gnanaolivu R."/>
            <person name="Gross S."/>
            <person name="Hernandez B."/>
            <person name="Javaid M."/>
            <person name="Jayaseelan J."/>
            <person name="Jones J."/>
            <person name="Khan Z."/>
            <person name="Kovar C."/>
            <person name="Kurapati P."/>
            <person name="Le B."/>
            <person name="Lee S."/>
            <person name="Li M."/>
            <person name="Mathew T."/>
            <person name="Narasimhan A."/>
            <person name="Ngo D."/>
            <person name="Nguyen L."/>
            <person name="Okwuonu G."/>
            <person name="Ongeri F."/>
            <person name="Osuji N."/>
            <person name="Pu L.-L."/>
            <person name="Puazo M."/>
            <person name="Quiroz J."/>
            <person name="Raj R."/>
            <person name="Rajbhandari K."/>
            <person name="Reid J.G."/>
            <person name="Santibanez J."/>
            <person name="Sexton D."/>
            <person name="Skinner E."/>
            <person name="Vee V."/>
            <person name="Weissenberger G."/>
            <person name="Wu Y."/>
            <person name="Xin Y."/>
            <person name="Han Y."/>
            <person name="Campbell C."/>
            <person name="Brown A."/>
            <person name="Sullivan B."/>
            <person name="Shelton J."/>
            <person name="Brown S."/>
            <person name="Dudchenko O."/>
            <person name="Machol I."/>
            <person name="Durand N."/>
            <person name="Shamim M."/>
            <person name="Lieberman A."/>
            <person name="Muzny D.M."/>
            <person name="Richards S."/>
            <person name="Yoder A."/>
            <person name="Worley K.C."/>
            <person name="Rogers J."/>
            <person name="Gibbs R.A."/>
        </authorList>
    </citation>
    <scope>NUCLEOTIDE SEQUENCE [LARGE SCALE GENOMIC DNA]</scope>
</reference>
<dbReference type="Proteomes" id="UP000694394">
    <property type="component" value="Chromosome 2"/>
</dbReference>
<dbReference type="EMBL" id="ABDC03002715">
    <property type="status" value="NOT_ANNOTATED_CDS"/>
    <property type="molecule type" value="Genomic_DNA"/>
</dbReference>
<proteinExistence type="predicted"/>
<accession>A0A8C6EK70</accession>
<name>A0A8C6EK70_MICMU</name>
<reference evidence="1" key="3">
    <citation type="submission" date="2025-09" db="UniProtKB">
        <authorList>
            <consortium name="Ensembl"/>
        </authorList>
    </citation>
    <scope>IDENTIFICATION</scope>
</reference>
<dbReference type="Ensembl" id="ENSMICT00000059716.1">
    <property type="protein sequence ID" value="ENSMICP00000047859.1"/>
    <property type="gene ID" value="ENSMICG00000042739.1"/>
</dbReference>
<protein>
    <submittedName>
        <fullName evidence="1">Uncharacterized protein</fullName>
    </submittedName>
</protein>
<evidence type="ECO:0000313" key="1">
    <source>
        <dbReference type="Ensembl" id="ENSMICP00000047859.1"/>
    </source>
</evidence>
<organism evidence="1 2">
    <name type="scientific">Microcebus murinus</name>
    <name type="common">Gray mouse lemur</name>
    <name type="synonym">Lemur murinus</name>
    <dbReference type="NCBI Taxonomy" id="30608"/>
    <lineage>
        <taxon>Eukaryota</taxon>
        <taxon>Metazoa</taxon>
        <taxon>Chordata</taxon>
        <taxon>Craniata</taxon>
        <taxon>Vertebrata</taxon>
        <taxon>Euteleostomi</taxon>
        <taxon>Mammalia</taxon>
        <taxon>Eutheria</taxon>
        <taxon>Euarchontoglires</taxon>
        <taxon>Primates</taxon>
        <taxon>Strepsirrhini</taxon>
        <taxon>Lemuriformes</taxon>
        <taxon>Cheirogaleidae</taxon>
        <taxon>Microcebus</taxon>
    </lineage>
</organism>
<reference evidence="1" key="2">
    <citation type="submission" date="2025-08" db="UniProtKB">
        <authorList>
            <consortium name="Ensembl"/>
        </authorList>
    </citation>
    <scope>IDENTIFICATION</scope>
</reference>